<dbReference type="PANTHER" id="PTHR33515">
    <property type="entry name" value="RIBOSOME-BINDING FACTOR A, CHLOROPLASTIC-RELATED"/>
    <property type="match status" value="1"/>
</dbReference>
<comment type="subcellular location">
    <subcellularLocation>
        <location evidence="2">Cytoplasm</location>
    </subcellularLocation>
</comment>
<evidence type="ECO:0000313" key="5">
    <source>
        <dbReference type="Proteomes" id="UP000548476"/>
    </source>
</evidence>
<dbReference type="InterPro" id="IPR000238">
    <property type="entry name" value="RbfA"/>
</dbReference>
<comment type="similarity">
    <text evidence="2">Belongs to the RbfA family.</text>
</comment>
<sequence>MSEARVRRLAGRIHELTAAALRKQVKDPRLGMVTITDARLTNDLREATVFYTVLGDTEERAASAAALESAKGLIRTSVGRALGLRHTPSIAFVADSVPETVQHIDDLLEKARAADAQVQRQAAGARYAGEANPYRTADEDDEI</sequence>
<gene>
    <name evidence="2" type="primary">rbfA</name>
    <name evidence="4" type="ORF">HNR73_000387</name>
</gene>
<keyword evidence="2" id="KW-0963">Cytoplasm</keyword>
<dbReference type="NCBIfam" id="TIGR00082">
    <property type="entry name" value="rbfA"/>
    <property type="match status" value="1"/>
</dbReference>
<dbReference type="Gene3D" id="3.30.300.20">
    <property type="match status" value="1"/>
</dbReference>
<dbReference type="Proteomes" id="UP000548476">
    <property type="component" value="Unassembled WGS sequence"/>
</dbReference>
<comment type="caution">
    <text evidence="4">The sequence shown here is derived from an EMBL/GenBank/DDBJ whole genome shotgun (WGS) entry which is preliminary data.</text>
</comment>
<keyword evidence="1 2" id="KW-0690">Ribosome biogenesis</keyword>
<dbReference type="PANTHER" id="PTHR33515:SF1">
    <property type="entry name" value="RIBOSOME-BINDING FACTOR A, CHLOROPLASTIC-RELATED"/>
    <property type="match status" value="1"/>
</dbReference>
<proteinExistence type="inferred from homology"/>
<dbReference type="InterPro" id="IPR023799">
    <property type="entry name" value="RbfA_dom_sf"/>
</dbReference>
<dbReference type="AlphaFoldDB" id="A0A841FB74"/>
<dbReference type="InterPro" id="IPR015946">
    <property type="entry name" value="KH_dom-like_a/b"/>
</dbReference>
<reference evidence="4 5" key="1">
    <citation type="submission" date="2020-08" db="EMBL/GenBank/DDBJ databases">
        <title>Genomic Encyclopedia of Type Strains, Phase IV (KMG-IV): sequencing the most valuable type-strain genomes for metagenomic binning, comparative biology and taxonomic classification.</title>
        <authorList>
            <person name="Goeker M."/>
        </authorList>
    </citation>
    <scope>NUCLEOTIDE SEQUENCE [LARGE SCALE GENOMIC DNA]</scope>
    <source>
        <strain evidence="4 5">YIM 65646</strain>
    </source>
</reference>
<keyword evidence="5" id="KW-1185">Reference proteome</keyword>
<dbReference type="SUPFAM" id="SSF89919">
    <property type="entry name" value="Ribosome-binding factor A, RbfA"/>
    <property type="match status" value="1"/>
</dbReference>
<dbReference type="EMBL" id="JACHGT010000001">
    <property type="protein sequence ID" value="MBB6032545.1"/>
    <property type="molecule type" value="Genomic_DNA"/>
</dbReference>
<protein>
    <recommendedName>
        <fullName evidence="2">Ribosome-binding factor A</fullName>
    </recommendedName>
</protein>
<accession>A0A841FB74</accession>
<comment type="function">
    <text evidence="2">One of several proteins that assist in the late maturation steps of the functional core of the 30S ribosomal subunit. Associates with free 30S ribosomal subunits (but not with 30S subunits that are part of 70S ribosomes or polysomes). Required for efficient processing of 16S rRNA. May interact with the 5'-terminal helix region of 16S rRNA.</text>
</comment>
<dbReference type="InterPro" id="IPR020053">
    <property type="entry name" value="Ribosome-bd_factorA_CS"/>
</dbReference>
<evidence type="ECO:0000256" key="3">
    <source>
        <dbReference type="SAM" id="MobiDB-lite"/>
    </source>
</evidence>
<dbReference type="GO" id="GO:0030490">
    <property type="term" value="P:maturation of SSU-rRNA"/>
    <property type="evidence" value="ECO:0007669"/>
    <property type="project" value="UniProtKB-UniRule"/>
</dbReference>
<comment type="subunit">
    <text evidence="2">Monomer. Binds 30S ribosomal subunits, but not 50S ribosomal subunits or 70S ribosomes.</text>
</comment>
<dbReference type="PROSITE" id="PS01319">
    <property type="entry name" value="RBFA"/>
    <property type="match status" value="1"/>
</dbReference>
<dbReference type="RefSeq" id="WP_184785429.1">
    <property type="nucleotide sequence ID" value="NZ_BONT01000039.1"/>
</dbReference>
<evidence type="ECO:0000256" key="1">
    <source>
        <dbReference type="ARBA" id="ARBA00022517"/>
    </source>
</evidence>
<organism evidence="4 5">
    <name type="scientific">Phytomonospora endophytica</name>
    <dbReference type="NCBI Taxonomy" id="714109"/>
    <lineage>
        <taxon>Bacteria</taxon>
        <taxon>Bacillati</taxon>
        <taxon>Actinomycetota</taxon>
        <taxon>Actinomycetes</taxon>
        <taxon>Micromonosporales</taxon>
        <taxon>Micromonosporaceae</taxon>
        <taxon>Phytomonospora</taxon>
    </lineage>
</organism>
<feature type="region of interest" description="Disordered" evidence="3">
    <location>
        <begin position="121"/>
        <end position="143"/>
    </location>
</feature>
<evidence type="ECO:0000256" key="2">
    <source>
        <dbReference type="HAMAP-Rule" id="MF_00003"/>
    </source>
</evidence>
<name>A0A841FB74_9ACTN</name>
<feature type="compositionally biased region" description="Low complexity" evidence="3">
    <location>
        <begin position="121"/>
        <end position="131"/>
    </location>
</feature>
<dbReference type="GO" id="GO:0005829">
    <property type="term" value="C:cytosol"/>
    <property type="evidence" value="ECO:0007669"/>
    <property type="project" value="TreeGrafter"/>
</dbReference>
<evidence type="ECO:0000313" key="4">
    <source>
        <dbReference type="EMBL" id="MBB6032545.1"/>
    </source>
</evidence>
<dbReference type="Pfam" id="PF02033">
    <property type="entry name" value="RBFA"/>
    <property type="match status" value="1"/>
</dbReference>
<dbReference type="HAMAP" id="MF_00003">
    <property type="entry name" value="RbfA"/>
    <property type="match status" value="1"/>
</dbReference>
<dbReference type="GO" id="GO:0043024">
    <property type="term" value="F:ribosomal small subunit binding"/>
    <property type="evidence" value="ECO:0007669"/>
    <property type="project" value="TreeGrafter"/>
</dbReference>